<name>A0A7M2YU04_9ACTN</name>
<comment type="caution">
    <text evidence="1">The sequence shown here is derived from an EMBL/GenBank/DDBJ whole genome shotgun (WGS) entry which is preliminary data.</text>
</comment>
<proteinExistence type="predicted"/>
<protein>
    <submittedName>
        <fullName evidence="1">Uncharacterized protein</fullName>
    </submittedName>
</protein>
<dbReference type="AlphaFoldDB" id="A0A7M2YU04"/>
<gene>
    <name evidence="1" type="ORF">Gocc_2974</name>
</gene>
<dbReference type="EMBL" id="QQZY01000010">
    <property type="protein sequence ID" value="RDI73374.1"/>
    <property type="molecule type" value="Genomic_DNA"/>
</dbReference>
<reference evidence="1 2" key="1">
    <citation type="submission" date="2018-07" db="EMBL/GenBank/DDBJ databases">
        <title>High-quality-draft genome sequence of Gaiella occulta.</title>
        <authorList>
            <person name="Severino R."/>
            <person name="Froufe H.J.C."/>
            <person name="Rainey F.A."/>
            <person name="Barroso C."/>
            <person name="Albuquerque L."/>
            <person name="Lobo-Da-Cunha A."/>
            <person name="Da Costa M.S."/>
            <person name="Egas C."/>
        </authorList>
    </citation>
    <scope>NUCLEOTIDE SEQUENCE [LARGE SCALE GENOMIC DNA]</scope>
    <source>
        <strain evidence="1 2">F2-233</strain>
    </source>
</reference>
<evidence type="ECO:0000313" key="2">
    <source>
        <dbReference type="Proteomes" id="UP000254134"/>
    </source>
</evidence>
<dbReference type="RefSeq" id="WP_114797358.1">
    <property type="nucleotide sequence ID" value="NZ_QQZY01000010.1"/>
</dbReference>
<accession>A0A7M2YU04</accession>
<dbReference type="Proteomes" id="UP000254134">
    <property type="component" value="Unassembled WGS sequence"/>
</dbReference>
<evidence type="ECO:0000313" key="1">
    <source>
        <dbReference type="EMBL" id="RDI73374.1"/>
    </source>
</evidence>
<keyword evidence="2" id="KW-1185">Reference proteome</keyword>
<reference evidence="2" key="2">
    <citation type="journal article" date="2019" name="MicrobiologyOpen">
        <title>High-quality draft genome sequence of Gaiella occulta isolated from a 150 meter deep mineral water borehole and comparison with the genome sequences of other deep-branching lineages of the phylum Actinobacteria.</title>
        <authorList>
            <person name="Severino R."/>
            <person name="Froufe H.J.C."/>
            <person name="Barroso C."/>
            <person name="Albuquerque L."/>
            <person name="Lobo-da-Cunha A."/>
            <person name="da Costa M.S."/>
            <person name="Egas C."/>
        </authorList>
    </citation>
    <scope>NUCLEOTIDE SEQUENCE [LARGE SCALE GENOMIC DNA]</scope>
    <source>
        <strain evidence="2">F2-233</strain>
    </source>
</reference>
<organism evidence="1 2">
    <name type="scientific">Gaiella occulta</name>
    <dbReference type="NCBI Taxonomy" id="1002870"/>
    <lineage>
        <taxon>Bacteria</taxon>
        <taxon>Bacillati</taxon>
        <taxon>Actinomycetota</taxon>
        <taxon>Thermoleophilia</taxon>
        <taxon>Gaiellales</taxon>
        <taxon>Gaiellaceae</taxon>
        <taxon>Gaiella</taxon>
    </lineage>
</organism>
<sequence>MKLVDQWRTIEENLPARWEDVRLTLTTEQPGDLPRAAQVLAPLGPGKVRSTLVLRVRRAGGAQGPEAARRLFARLDESRTWAQLEQVQAHVDGEGGMPDERGAAEVPVAATWDAALAPLPAGWSDLLCELEVDSSDYLDRAALLCAPLNPTREAPRLAFTFRCSGRSGYGVSPGMARRCFERLDGAGISGRTRVLRVLCDTDNVDTQGPVWLVGGKTL</sequence>